<sequence length="102" mass="12671">FVVSLPFGARLFYRLVLFSSRFFRFIFSRRSSQIFFWDYFGILLWYYFSFPIAFYGPLVDILLKFFQVDCIFFTFKYCFYISGNYLLQIPFRRITRTESQFY</sequence>
<feature type="transmembrane region" description="Helical" evidence="1">
    <location>
        <begin position="65"/>
        <end position="87"/>
    </location>
</feature>
<protein>
    <submittedName>
        <fullName evidence="2">Unkown protein</fullName>
    </submittedName>
</protein>
<organism evidence="2">
    <name type="scientific">Riptortus pedestris</name>
    <name type="common">Bean bug</name>
    <dbReference type="NCBI Taxonomy" id="329032"/>
    <lineage>
        <taxon>Eukaryota</taxon>
        <taxon>Metazoa</taxon>
        <taxon>Ecdysozoa</taxon>
        <taxon>Arthropoda</taxon>
        <taxon>Hexapoda</taxon>
        <taxon>Insecta</taxon>
        <taxon>Pterygota</taxon>
        <taxon>Neoptera</taxon>
        <taxon>Paraneoptera</taxon>
        <taxon>Hemiptera</taxon>
        <taxon>Heteroptera</taxon>
        <taxon>Panheteroptera</taxon>
        <taxon>Pentatomomorpha</taxon>
        <taxon>Coreoidea</taxon>
        <taxon>Alydidae</taxon>
        <taxon>Riptortus</taxon>
    </lineage>
</organism>
<feature type="non-terminal residue" evidence="2">
    <location>
        <position position="1"/>
    </location>
</feature>
<feature type="transmembrane region" description="Helical" evidence="1">
    <location>
        <begin position="12"/>
        <end position="27"/>
    </location>
</feature>
<keyword evidence="1" id="KW-1133">Transmembrane helix</keyword>
<proteinExistence type="evidence at transcript level"/>
<accession>R4WRY8</accession>
<name>R4WRY8_RIPPE</name>
<evidence type="ECO:0000256" key="1">
    <source>
        <dbReference type="SAM" id="Phobius"/>
    </source>
</evidence>
<evidence type="ECO:0000313" key="2">
    <source>
        <dbReference type="EMBL" id="BAN21671.1"/>
    </source>
</evidence>
<dbReference type="EMBL" id="AK418580">
    <property type="protein sequence ID" value="BAN21671.1"/>
    <property type="molecule type" value="mRNA"/>
</dbReference>
<keyword evidence="1" id="KW-0472">Membrane</keyword>
<feature type="transmembrane region" description="Helical" evidence="1">
    <location>
        <begin position="39"/>
        <end position="59"/>
    </location>
</feature>
<reference evidence="2" key="1">
    <citation type="journal article" date="2013" name="PLoS ONE">
        <title>Gene expression in gut symbiotic organ of stinkbug affected by extracellular bacterial symbiont.</title>
        <authorList>
            <person name="Futahashi R."/>
            <person name="Tanaka K."/>
            <person name="Tanahashi M."/>
            <person name="Nikoh N."/>
            <person name="Kikuchi Y."/>
            <person name="Lee B.L."/>
            <person name="Fukatsu T."/>
        </authorList>
    </citation>
    <scope>NUCLEOTIDE SEQUENCE</scope>
    <source>
        <tissue evidence="2">Midgut</tissue>
    </source>
</reference>
<keyword evidence="1" id="KW-0812">Transmembrane</keyword>
<dbReference type="AlphaFoldDB" id="R4WRY8"/>